<dbReference type="Pfam" id="PF06935">
    <property type="entry name" value="DUF1284"/>
    <property type="match status" value="1"/>
</dbReference>
<accession>A0A1I6A6H8</accession>
<evidence type="ECO:0000313" key="1">
    <source>
        <dbReference type="EMBL" id="SFQ64331.1"/>
    </source>
</evidence>
<dbReference type="InterPro" id="IPR009702">
    <property type="entry name" value="DUF1284"/>
</dbReference>
<proteinExistence type="predicted"/>
<dbReference type="STRING" id="93684.SAMN05421853_11555"/>
<evidence type="ECO:0008006" key="3">
    <source>
        <dbReference type="Google" id="ProtNLM"/>
    </source>
</evidence>
<dbReference type="AlphaFoldDB" id="A0A1I6A6H8"/>
<reference evidence="2" key="1">
    <citation type="submission" date="2016-10" db="EMBL/GenBank/DDBJ databases">
        <authorList>
            <person name="Varghese N."/>
            <person name="Submissions S."/>
        </authorList>
    </citation>
    <scope>NUCLEOTIDE SEQUENCE [LARGE SCALE GENOMIC DNA]</scope>
    <source>
        <strain evidence="2">JCM 10271</strain>
    </source>
</reference>
<keyword evidence="2" id="KW-1185">Reference proteome</keyword>
<organism evidence="1 2">
    <name type="scientific">Roseivivax halotolerans</name>
    <dbReference type="NCBI Taxonomy" id="93684"/>
    <lineage>
        <taxon>Bacteria</taxon>
        <taxon>Pseudomonadati</taxon>
        <taxon>Pseudomonadota</taxon>
        <taxon>Alphaproteobacteria</taxon>
        <taxon>Rhodobacterales</taxon>
        <taxon>Roseobacteraceae</taxon>
        <taxon>Roseivivax</taxon>
    </lineage>
</organism>
<protein>
    <recommendedName>
        <fullName evidence="3">2Fe-2S ferredoxin</fullName>
    </recommendedName>
</protein>
<sequence length="142" mass="15350">MTVLLRPHHLLCILTHVGRGYSPAFTANMAAIIERVSAGEEIEIVDGPDDICAPLLHEEDAHCRRDSVIARDRAASDDIGKVLQITVRSGARLSLDDASIQYLRSAFADMRLRSACEGCAWASLCSDVAAARYAGTCLHGKD</sequence>
<dbReference type="EMBL" id="FOXV01000015">
    <property type="protein sequence ID" value="SFQ64331.1"/>
    <property type="molecule type" value="Genomic_DNA"/>
</dbReference>
<evidence type="ECO:0000313" key="2">
    <source>
        <dbReference type="Proteomes" id="UP000243106"/>
    </source>
</evidence>
<dbReference type="RefSeq" id="WP_093014984.1">
    <property type="nucleotide sequence ID" value="NZ_FOXV01000015.1"/>
</dbReference>
<name>A0A1I6A6H8_9RHOB</name>
<dbReference type="Proteomes" id="UP000243106">
    <property type="component" value="Unassembled WGS sequence"/>
</dbReference>
<gene>
    <name evidence="1" type="ORF">SAMN05421853_11555</name>
</gene>